<accession>A0A2K3NL62</accession>
<reference evidence="13 14" key="1">
    <citation type="journal article" date="2014" name="Am. J. Bot.">
        <title>Genome assembly and annotation for red clover (Trifolium pratense; Fabaceae).</title>
        <authorList>
            <person name="Istvanek J."/>
            <person name="Jaros M."/>
            <person name="Krenek A."/>
            <person name="Repkova J."/>
        </authorList>
    </citation>
    <scope>NUCLEOTIDE SEQUENCE [LARGE SCALE GENOMIC DNA]</scope>
    <source>
        <strain evidence="14">cv. Tatra</strain>
        <tissue evidence="13">Young leaves</tissue>
    </source>
</reference>
<dbReference type="Pfam" id="PF00454">
    <property type="entry name" value="PI3_PI4_kinase"/>
    <property type="match status" value="1"/>
</dbReference>
<evidence type="ECO:0000256" key="3">
    <source>
        <dbReference type="ARBA" id="ARBA00022679"/>
    </source>
</evidence>
<dbReference type="GO" id="GO:0005524">
    <property type="term" value="F:ATP binding"/>
    <property type="evidence" value="ECO:0007669"/>
    <property type="project" value="UniProtKB-UniRule"/>
</dbReference>
<dbReference type="Gene3D" id="1.10.1070.11">
    <property type="entry name" value="Phosphatidylinositol 3-/4-kinase, catalytic domain"/>
    <property type="match status" value="1"/>
</dbReference>
<dbReference type="InterPro" id="IPR016024">
    <property type="entry name" value="ARM-type_fold"/>
</dbReference>
<dbReference type="InterPro" id="IPR042236">
    <property type="entry name" value="PI3K_accessory_sf"/>
</dbReference>
<gene>
    <name evidence="13" type="ORF">L195_g000187</name>
</gene>
<dbReference type="SMART" id="SM00145">
    <property type="entry name" value="PI3Ka"/>
    <property type="match status" value="1"/>
</dbReference>
<dbReference type="InterPro" id="IPR036940">
    <property type="entry name" value="PI3/4_kinase_cat_sf"/>
</dbReference>
<dbReference type="InterPro" id="IPR000403">
    <property type="entry name" value="PI3/4_kinase_cat_dom"/>
</dbReference>
<evidence type="ECO:0000256" key="7">
    <source>
        <dbReference type="ARBA" id="ARBA00056916"/>
    </source>
</evidence>
<dbReference type="GO" id="GO:0005777">
    <property type="term" value="C:peroxisome"/>
    <property type="evidence" value="ECO:0007669"/>
    <property type="project" value="TreeGrafter"/>
</dbReference>
<dbReference type="GO" id="GO:0048015">
    <property type="term" value="P:phosphatidylinositol-mediated signaling"/>
    <property type="evidence" value="ECO:0007669"/>
    <property type="project" value="TreeGrafter"/>
</dbReference>
<dbReference type="Gene3D" id="2.60.40.150">
    <property type="entry name" value="C2 domain"/>
    <property type="match status" value="1"/>
</dbReference>
<dbReference type="GO" id="GO:0000045">
    <property type="term" value="P:autophagosome assembly"/>
    <property type="evidence" value="ECO:0007669"/>
    <property type="project" value="TreeGrafter"/>
</dbReference>
<evidence type="ECO:0000313" key="13">
    <source>
        <dbReference type="EMBL" id="PNY03778.1"/>
    </source>
</evidence>
<sequence>MTGNEFRFFLSCDINLPVTFRIERLEGNLPFPKSPNSESNGSAEDGTAELYVECALHIDGAPFGLPTRTRLESMGPSYCWNELITLTAKYRDLTAQSQLTFTVWDLSHGEGLIGGATIILFNNKKQLKTGKQKLRLWAGKEADGTFPTSTPGKVPRHERGELERLEKLVNKYERGQIQRVDWLDRLTFKTMEKIKERESLKNGSSHLYLVVDFCSFEHRVVFQESGANFVLPSPIASTNDIVIVWDPEVGKINPSEHKQLKLARSLTRGVIDRDLKPSSNERKSIQRILKYPPTRTLSGDDRQLLWKFRFSLMSEKRALTKFLRCVEWSDVQGSRPSKLCNIEAKQGLELMGKWETIDVCDALELLSPVFESEEVRAYAVSVLERADDEELQCYLLQLVQALRFERSDKSRLSQFLVQRALSNIELASFLRWYVAVELYDPAYAKRFYCTYEILEENMMKMGAGANGEEDGFKRWQSLVRQTELTAQLCSITRDVRNVRGNTQKKIEKLRQLLSGLLSELTYFDEPIRSPLTPGVLITGIVPSESSIFKSALHPLRLTFKTANGGTSKIIFKKGDDIRQDQLVVQMVSLMDRLLKLENLDLHLTPYKVLATGQDEGMLEFIPSHSLAQILSEHRSIISYLQNFHPDDNGPFGITATCLETFIKSCAGYSVITYILGIGDRHLDNLLLRNDGSLFHVDFGFILGRDPKPFPPPMKLCKEMVEAMGGAESQYYTRFKSYCCEAYNILRKSSNLILNLFYLMAGSNIPDIASDPEKGILKLQEKFRLDLDDEASSDAVWRLLKQLYNMCSFIFSWKLELHKQSKTSDTTAVLLTALCCSNF</sequence>
<evidence type="ECO:0000259" key="11">
    <source>
        <dbReference type="PROSITE" id="PS51545"/>
    </source>
</evidence>
<evidence type="ECO:0000259" key="10">
    <source>
        <dbReference type="PROSITE" id="PS50290"/>
    </source>
</evidence>
<evidence type="ECO:0000256" key="5">
    <source>
        <dbReference type="ARBA" id="ARBA00022777"/>
    </source>
</evidence>
<dbReference type="AlphaFoldDB" id="A0A2K3NL62"/>
<dbReference type="Pfam" id="PF00613">
    <property type="entry name" value="PI3Ka"/>
    <property type="match status" value="1"/>
</dbReference>
<evidence type="ECO:0000256" key="9">
    <source>
        <dbReference type="PROSITE-ProRule" id="PRU00880"/>
    </source>
</evidence>
<feature type="domain" description="PI3K/PI4K catalytic" evidence="10">
    <location>
        <begin position="541"/>
        <end position="807"/>
    </location>
</feature>
<dbReference type="Pfam" id="PF00792">
    <property type="entry name" value="PI3K_C2"/>
    <property type="match status" value="1"/>
</dbReference>
<feature type="domain" description="PIK helical" evidence="11">
    <location>
        <begin position="272"/>
        <end position="457"/>
    </location>
</feature>
<dbReference type="EMBL" id="ASHM01000062">
    <property type="protein sequence ID" value="PNY03778.1"/>
    <property type="molecule type" value="Genomic_DNA"/>
</dbReference>
<dbReference type="PROSITE" id="PS00916">
    <property type="entry name" value="PI3_4_KINASE_2"/>
    <property type="match status" value="1"/>
</dbReference>
<dbReference type="InterPro" id="IPR002420">
    <property type="entry name" value="PI3K-type_C2_dom"/>
</dbReference>
<comment type="caution">
    <text evidence="13">The sequence shown here is derived from an EMBL/GenBank/DDBJ whole genome shotgun (WGS) entry which is preliminary data.</text>
</comment>
<keyword evidence="6 8" id="KW-0067">ATP-binding</keyword>
<dbReference type="InterPro" id="IPR057756">
    <property type="entry name" value="PI3-kinase_type3/VPS34_cat"/>
</dbReference>
<dbReference type="PROSITE" id="PS00915">
    <property type="entry name" value="PI3_4_KINASE_1"/>
    <property type="match status" value="1"/>
</dbReference>
<evidence type="ECO:0000313" key="14">
    <source>
        <dbReference type="Proteomes" id="UP000236291"/>
    </source>
</evidence>
<protein>
    <recommendedName>
        <fullName evidence="2">phosphatidylinositol 3-kinase</fullName>
        <ecNumber evidence="2">2.7.1.137</ecNumber>
    </recommendedName>
</protein>
<evidence type="ECO:0000256" key="2">
    <source>
        <dbReference type="ARBA" id="ARBA00012073"/>
    </source>
</evidence>
<dbReference type="SUPFAM" id="SSF56112">
    <property type="entry name" value="Protein kinase-like (PK-like)"/>
    <property type="match status" value="1"/>
</dbReference>
<dbReference type="GO" id="GO:0000407">
    <property type="term" value="C:phagophore assembly site"/>
    <property type="evidence" value="ECO:0007669"/>
    <property type="project" value="TreeGrafter"/>
</dbReference>
<keyword evidence="5 8" id="KW-0418">Kinase</keyword>
<dbReference type="SMART" id="SM00142">
    <property type="entry name" value="PI3K_C2"/>
    <property type="match status" value="1"/>
</dbReference>
<dbReference type="PROSITE" id="PS51547">
    <property type="entry name" value="C2_PI3K"/>
    <property type="match status" value="1"/>
</dbReference>
<evidence type="ECO:0000256" key="6">
    <source>
        <dbReference type="ARBA" id="ARBA00022840"/>
    </source>
</evidence>
<dbReference type="GO" id="GO:0034272">
    <property type="term" value="C:phosphatidylinositol 3-kinase complex, class III, type II"/>
    <property type="evidence" value="ECO:0007669"/>
    <property type="project" value="TreeGrafter"/>
</dbReference>
<proteinExistence type="inferred from homology"/>
<name>A0A2K3NL62_TRIPR</name>
<dbReference type="SUPFAM" id="SSF49562">
    <property type="entry name" value="C2 domain (Calcium/lipid-binding domain, CaLB)"/>
    <property type="match status" value="1"/>
</dbReference>
<evidence type="ECO:0000259" key="12">
    <source>
        <dbReference type="PROSITE" id="PS51547"/>
    </source>
</evidence>
<dbReference type="InterPro" id="IPR011009">
    <property type="entry name" value="Kinase-like_dom_sf"/>
</dbReference>
<evidence type="ECO:0000256" key="4">
    <source>
        <dbReference type="ARBA" id="ARBA00022741"/>
    </source>
</evidence>
<dbReference type="CDD" id="cd00896">
    <property type="entry name" value="PI3Kc_III"/>
    <property type="match status" value="1"/>
</dbReference>
<dbReference type="EC" id="2.7.1.137" evidence="2"/>
<dbReference type="InterPro" id="IPR035892">
    <property type="entry name" value="C2_domain_sf"/>
</dbReference>
<dbReference type="CDD" id="cd08397">
    <property type="entry name" value="C2_PI3K_class_III"/>
    <property type="match status" value="1"/>
</dbReference>
<dbReference type="PIRSF" id="PIRSF000587">
    <property type="entry name" value="PI3K_Vps34"/>
    <property type="match status" value="1"/>
</dbReference>
<dbReference type="InterPro" id="IPR015433">
    <property type="entry name" value="PI3/4_kinase"/>
</dbReference>
<dbReference type="Gene3D" id="1.25.40.70">
    <property type="entry name" value="Phosphatidylinositol 3-kinase, accessory domain (PIK)"/>
    <property type="match status" value="1"/>
</dbReference>
<reference evidence="13 14" key="2">
    <citation type="journal article" date="2017" name="Front. Plant Sci.">
        <title>Gene Classification and Mining of Molecular Markers Useful in Red Clover (Trifolium pratense) Breeding.</title>
        <authorList>
            <person name="Istvanek J."/>
            <person name="Dluhosova J."/>
            <person name="Dluhos P."/>
            <person name="Patkova L."/>
            <person name="Nedelnik J."/>
            <person name="Repkova J."/>
        </authorList>
    </citation>
    <scope>NUCLEOTIDE SEQUENCE [LARGE SCALE GENOMIC DNA]</scope>
    <source>
        <strain evidence="14">cv. Tatra</strain>
        <tissue evidence="13">Young leaves</tissue>
    </source>
</reference>
<dbReference type="PANTHER" id="PTHR10048">
    <property type="entry name" value="PHOSPHATIDYLINOSITOL KINASE"/>
    <property type="match status" value="1"/>
</dbReference>
<dbReference type="STRING" id="57577.A0A2K3NL62"/>
<organism evidence="13 14">
    <name type="scientific">Trifolium pratense</name>
    <name type="common">Red clover</name>
    <dbReference type="NCBI Taxonomy" id="57577"/>
    <lineage>
        <taxon>Eukaryota</taxon>
        <taxon>Viridiplantae</taxon>
        <taxon>Streptophyta</taxon>
        <taxon>Embryophyta</taxon>
        <taxon>Tracheophyta</taxon>
        <taxon>Spermatophyta</taxon>
        <taxon>Magnoliopsida</taxon>
        <taxon>eudicotyledons</taxon>
        <taxon>Gunneridae</taxon>
        <taxon>Pentapetalae</taxon>
        <taxon>rosids</taxon>
        <taxon>fabids</taxon>
        <taxon>Fabales</taxon>
        <taxon>Fabaceae</taxon>
        <taxon>Papilionoideae</taxon>
        <taxon>50 kb inversion clade</taxon>
        <taxon>NPAAA clade</taxon>
        <taxon>Hologalegina</taxon>
        <taxon>IRL clade</taxon>
        <taxon>Trifolieae</taxon>
        <taxon>Trifolium</taxon>
    </lineage>
</organism>
<keyword evidence="4 8" id="KW-0547">Nucleotide-binding</keyword>
<keyword evidence="3 8" id="KW-0808">Transferase</keyword>
<dbReference type="FunFam" id="1.10.1070.11:FF:000014">
    <property type="entry name" value="Phosphatidylinositol 3-kinase, root isoform"/>
    <property type="match status" value="1"/>
</dbReference>
<dbReference type="CDD" id="cd00870">
    <property type="entry name" value="PI3Ka_III"/>
    <property type="match status" value="1"/>
</dbReference>
<dbReference type="FunFam" id="3.30.1010.10:FF:000002">
    <property type="entry name" value="Phosphatidylinositol 3-kinase catalytic subunit type 3"/>
    <property type="match status" value="1"/>
</dbReference>
<dbReference type="SMART" id="SM00146">
    <property type="entry name" value="PI3Kc"/>
    <property type="match status" value="1"/>
</dbReference>
<evidence type="ECO:0000256" key="1">
    <source>
        <dbReference type="ARBA" id="ARBA00001498"/>
    </source>
</evidence>
<dbReference type="PROSITE" id="PS51545">
    <property type="entry name" value="PIK_HELICAL"/>
    <property type="match status" value="1"/>
</dbReference>
<dbReference type="FunFam" id="1.25.40.70:FF:000012">
    <property type="entry name" value="phosphatidylinositol 3-kinase, root isoform"/>
    <property type="match status" value="1"/>
</dbReference>
<dbReference type="InterPro" id="IPR018936">
    <property type="entry name" value="PI3/4_kinase_CS"/>
</dbReference>
<dbReference type="GO" id="GO:0016303">
    <property type="term" value="F:1-phosphatidylinositol-3-kinase activity"/>
    <property type="evidence" value="ECO:0007669"/>
    <property type="project" value="UniProtKB-EC"/>
</dbReference>
<dbReference type="FunFam" id="2.60.40.150:FF:000171">
    <property type="entry name" value="Phosphatidylinositol 3-kinase VPS34"/>
    <property type="match status" value="1"/>
</dbReference>
<dbReference type="PROSITE" id="PS50290">
    <property type="entry name" value="PI3_4_KINASE_3"/>
    <property type="match status" value="1"/>
</dbReference>
<dbReference type="Proteomes" id="UP000236291">
    <property type="component" value="Unassembled WGS sequence"/>
</dbReference>
<dbReference type="InterPro" id="IPR011162">
    <property type="entry name" value="MHC_I/II-like_Ag-recog"/>
</dbReference>
<dbReference type="GO" id="GO:0005768">
    <property type="term" value="C:endosome"/>
    <property type="evidence" value="ECO:0007669"/>
    <property type="project" value="TreeGrafter"/>
</dbReference>
<dbReference type="SUPFAM" id="SSF54452">
    <property type="entry name" value="MHC antigen-recognition domain"/>
    <property type="match status" value="1"/>
</dbReference>
<evidence type="ECO:0000256" key="8">
    <source>
        <dbReference type="PIRNR" id="PIRNR000587"/>
    </source>
</evidence>
<feature type="domain" description="C2 PI3K-type" evidence="12">
    <location>
        <begin position="14"/>
        <end position="175"/>
    </location>
</feature>
<dbReference type="InterPro" id="IPR008290">
    <property type="entry name" value="PI3K_Vps34"/>
</dbReference>
<comment type="similarity">
    <text evidence="8 9">Belongs to the PI3/PI4-kinase family.</text>
</comment>
<dbReference type="SUPFAM" id="SSF48371">
    <property type="entry name" value="ARM repeat"/>
    <property type="match status" value="1"/>
</dbReference>
<dbReference type="Gene3D" id="3.30.1010.10">
    <property type="entry name" value="Phosphatidylinositol 3-kinase Catalytic Subunit, Chain A, domain 4"/>
    <property type="match status" value="1"/>
</dbReference>
<dbReference type="InterPro" id="IPR001263">
    <property type="entry name" value="PI3K_accessory_dom"/>
</dbReference>
<dbReference type="GO" id="GO:0034271">
    <property type="term" value="C:phosphatidylinositol 3-kinase complex, class III, type I"/>
    <property type="evidence" value="ECO:0007669"/>
    <property type="project" value="TreeGrafter"/>
</dbReference>
<dbReference type="PANTHER" id="PTHR10048:SF7">
    <property type="entry name" value="PHOSPHATIDYLINOSITOL 3-KINASE CATALYTIC SUBUNIT TYPE 3"/>
    <property type="match status" value="1"/>
</dbReference>
<comment type="function">
    <text evidence="7">Associated with membrane proliferation.</text>
</comment>
<comment type="catalytic activity">
    <reaction evidence="1">
        <text>a 1,2-diacyl-sn-glycero-3-phospho-(1D-myo-inositol) + ATP = a 1,2-diacyl-sn-glycero-3-phospho-(1D-myo-inositol-3-phosphate) + ADP + H(+)</text>
        <dbReference type="Rhea" id="RHEA:12709"/>
        <dbReference type="ChEBI" id="CHEBI:15378"/>
        <dbReference type="ChEBI" id="CHEBI:30616"/>
        <dbReference type="ChEBI" id="CHEBI:57880"/>
        <dbReference type="ChEBI" id="CHEBI:58088"/>
        <dbReference type="ChEBI" id="CHEBI:456216"/>
        <dbReference type="EC" id="2.7.1.137"/>
    </reaction>
</comment>
<dbReference type="GO" id="GO:0006897">
    <property type="term" value="P:endocytosis"/>
    <property type="evidence" value="ECO:0007669"/>
    <property type="project" value="TreeGrafter"/>
</dbReference>